<keyword evidence="9" id="KW-1185">Reference proteome</keyword>
<dbReference type="InterPro" id="IPR003594">
    <property type="entry name" value="HATPase_dom"/>
</dbReference>
<sequence>MRKSTIWLLAIVMAFAFAGLLFLQVKYVSIILKKSSEQFNETVKRSLHQVSKNLELDETRKYLEEDIKRDENEYLQNSQDAQKNLAQTISQQKLQIQDANGNILHIEQLHSFSQKFEPLSSLDKKQASNNIVSTSQDLQKTLKRRFQYQDALMKEVVYSMLYTPNLKPIQERVDFKKLNNYLKTEFINNGLNLPFIFLVINKDGKTVYQSGEIKKEPIASDIITYVLFPNDPPSKQNYLKVYFPTKGDYISSSVTFIVPSVVFSLILLVTFVFTIYIVFRQKRLSEMKNDFINNMTHELKTPVSTISLAAQMLKDSDITKSPDVFKHISGVINDETKRLGFLVEKVLQMSLFERQKAALKLKEVDANDLVISVANTFVLKVEKYDGSLDIDLQATDSSIYVDEMHITNVLFNLMDNAVKYRRPEVPLTLMVRTWNDNNGKLLIAVEDNGIGIKKEYLKKVFDRFFRVPTGNVHDVKGFGLGLAYVRKIIEDHKGTIRAEIGPGNVGTKFIITLPLIKS</sequence>
<evidence type="ECO:0000313" key="8">
    <source>
        <dbReference type="EMBL" id="KKB58459.1"/>
    </source>
</evidence>
<dbReference type="HOGENOM" id="CLU_026375_1_0_10"/>
<dbReference type="CDD" id="cd00082">
    <property type="entry name" value="HisKA"/>
    <property type="match status" value="1"/>
</dbReference>
<keyword evidence="6" id="KW-0812">Transmembrane</keyword>
<dbReference type="GO" id="GO:0030295">
    <property type="term" value="F:protein kinase activator activity"/>
    <property type="evidence" value="ECO:0007669"/>
    <property type="project" value="TreeGrafter"/>
</dbReference>
<dbReference type="Pfam" id="PF02518">
    <property type="entry name" value="HATPase_c"/>
    <property type="match status" value="1"/>
</dbReference>
<dbReference type="GO" id="GO:0000156">
    <property type="term" value="F:phosphorelay response regulator activity"/>
    <property type="evidence" value="ECO:0007669"/>
    <property type="project" value="TreeGrafter"/>
</dbReference>
<dbReference type="FunFam" id="3.30.565.10:FF:000006">
    <property type="entry name" value="Sensor histidine kinase WalK"/>
    <property type="match status" value="1"/>
</dbReference>
<evidence type="ECO:0000259" key="7">
    <source>
        <dbReference type="PROSITE" id="PS50109"/>
    </source>
</evidence>
<dbReference type="GO" id="GO:0007234">
    <property type="term" value="P:osmosensory signaling via phosphorelay pathway"/>
    <property type="evidence" value="ECO:0007669"/>
    <property type="project" value="TreeGrafter"/>
</dbReference>
<comment type="caution">
    <text evidence="8">The sequence shown here is derived from an EMBL/GenBank/DDBJ whole genome shotgun (WGS) entry which is preliminary data.</text>
</comment>
<keyword evidence="6" id="KW-0472">Membrane</keyword>
<dbReference type="PATRIC" id="fig|1203610.3.peg.1365"/>
<evidence type="ECO:0000256" key="1">
    <source>
        <dbReference type="ARBA" id="ARBA00000085"/>
    </source>
</evidence>
<gene>
    <name evidence="8" type="ORF">HMPREF1536_01336</name>
</gene>
<dbReference type="AlphaFoldDB" id="A0A0F5JL58"/>
<evidence type="ECO:0000256" key="4">
    <source>
        <dbReference type="ARBA" id="ARBA00022679"/>
    </source>
</evidence>
<name>A0A0F5JL58_9BACT</name>
<proteinExistence type="predicted"/>
<dbReference type="Pfam" id="PF00512">
    <property type="entry name" value="HisKA"/>
    <property type="match status" value="1"/>
</dbReference>
<dbReference type="InterPro" id="IPR005467">
    <property type="entry name" value="His_kinase_dom"/>
</dbReference>
<dbReference type="Proteomes" id="UP000033035">
    <property type="component" value="Unassembled WGS sequence"/>
</dbReference>
<feature type="transmembrane region" description="Helical" evidence="6">
    <location>
        <begin position="256"/>
        <end position="279"/>
    </location>
</feature>
<evidence type="ECO:0000256" key="6">
    <source>
        <dbReference type="SAM" id="Phobius"/>
    </source>
</evidence>
<comment type="catalytic activity">
    <reaction evidence="1">
        <text>ATP + protein L-histidine = ADP + protein N-phospho-L-histidine.</text>
        <dbReference type="EC" id="2.7.13.3"/>
    </reaction>
</comment>
<dbReference type="EC" id="2.7.13.3" evidence="2"/>
<dbReference type="InterPro" id="IPR050351">
    <property type="entry name" value="BphY/WalK/GraS-like"/>
</dbReference>
<dbReference type="PANTHER" id="PTHR42878">
    <property type="entry name" value="TWO-COMPONENT HISTIDINE KINASE"/>
    <property type="match status" value="1"/>
</dbReference>
<dbReference type="SUPFAM" id="SSF47384">
    <property type="entry name" value="Homodimeric domain of signal transducing histidine kinase"/>
    <property type="match status" value="1"/>
</dbReference>
<dbReference type="SUPFAM" id="SSF55874">
    <property type="entry name" value="ATPase domain of HSP90 chaperone/DNA topoisomerase II/histidine kinase"/>
    <property type="match status" value="1"/>
</dbReference>
<protein>
    <recommendedName>
        <fullName evidence="2">histidine kinase</fullName>
        <ecNumber evidence="2">2.7.13.3</ecNumber>
    </recommendedName>
</protein>
<keyword evidence="6" id="KW-1133">Transmembrane helix</keyword>
<dbReference type="InterPro" id="IPR036097">
    <property type="entry name" value="HisK_dim/P_sf"/>
</dbReference>
<keyword evidence="3" id="KW-0597">Phosphoprotein</keyword>
<keyword evidence="4" id="KW-0808">Transferase</keyword>
<dbReference type="Gene3D" id="1.10.287.130">
    <property type="match status" value="1"/>
</dbReference>
<evidence type="ECO:0000256" key="5">
    <source>
        <dbReference type="ARBA" id="ARBA00022777"/>
    </source>
</evidence>
<dbReference type="SMART" id="SM00387">
    <property type="entry name" value="HATPase_c"/>
    <property type="match status" value="1"/>
</dbReference>
<dbReference type="STRING" id="1203610.HMPREF1536_01336"/>
<dbReference type="InterPro" id="IPR003661">
    <property type="entry name" value="HisK_dim/P_dom"/>
</dbReference>
<keyword evidence="5" id="KW-0418">Kinase</keyword>
<dbReference type="SMART" id="SM00388">
    <property type="entry name" value="HisKA"/>
    <property type="match status" value="1"/>
</dbReference>
<evidence type="ECO:0000256" key="3">
    <source>
        <dbReference type="ARBA" id="ARBA00022553"/>
    </source>
</evidence>
<dbReference type="PANTHER" id="PTHR42878:SF13">
    <property type="entry name" value="HISTIDINE KINASE"/>
    <property type="match status" value="1"/>
</dbReference>
<dbReference type="Gene3D" id="3.30.565.10">
    <property type="entry name" value="Histidine kinase-like ATPase, C-terminal domain"/>
    <property type="match status" value="1"/>
</dbReference>
<accession>A0A0F5JL58</accession>
<dbReference type="InterPro" id="IPR036890">
    <property type="entry name" value="HATPase_C_sf"/>
</dbReference>
<dbReference type="RefSeq" id="WP_028727136.1">
    <property type="nucleotide sequence ID" value="NZ_AUAE01000012.1"/>
</dbReference>
<dbReference type="EMBL" id="AQHW01000009">
    <property type="protein sequence ID" value="KKB58459.1"/>
    <property type="molecule type" value="Genomic_DNA"/>
</dbReference>
<organism evidence="8 9">
    <name type="scientific">Parabacteroides gordonii MS-1 = DSM 23371</name>
    <dbReference type="NCBI Taxonomy" id="1203610"/>
    <lineage>
        <taxon>Bacteria</taxon>
        <taxon>Pseudomonadati</taxon>
        <taxon>Bacteroidota</taxon>
        <taxon>Bacteroidia</taxon>
        <taxon>Bacteroidales</taxon>
        <taxon>Tannerellaceae</taxon>
        <taxon>Parabacteroides</taxon>
    </lineage>
</organism>
<dbReference type="InterPro" id="IPR004358">
    <property type="entry name" value="Sig_transdc_His_kin-like_C"/>
</dbReference>
<reference evidence="8 9" key="1">
    <citation type="submission" date="2013-04" db="EMBL/GenBank/DDBJ databases">
        <title>The Genome Sequence of Parabacteroides gordonii DSM 23371.</title>
        <authorList>
            <consortium name="The Broad Institute Genomics Platform"/>
            <person name="Earl A."/>
            <person name="Ward D."/>
            <person name="Feldgarden M."/>
            <person name="Gevers D."/>
            <person name="Martens E."/>
            <person name="Sakamoto M."/>
            <person name="Benno Y."/>
            <person name="Suzuki N."/>
            <person name="Matsunaga N."/>
            <person name="Koshihara K."/>
            <person name="Seki M."/>
            <person name="Komiya H."/>
            <person name="Walker B."/>
            <person name="Young S."/>
            <person name="Zeng Q."/>
            <person name="Gargeya S."/>
            <person name="Fitzgerald M."/>
            <person name="Haas B."/>
            <person name="Abouelleil A."/>
            <person name="Allen A.W."/>
            <person name="Alvarado L."/>
            <person name="Arachchi H.M."/>
            <person name="Berlin A.M."/>
            <person name="Chapman S.B."/>
            <person name="Gainer-Dewar J."/>
            <person name="Goldberg J."/>
            <person name="Griggs A."/>
            <person name="Gujja S."/>
            <person name="Hansen M."/>
            <person name="Howarth C."/>
            <person name="Imamovic A."/>
            <person name="Ireland A."/>
            <person name="Larimer J."/>
            <person name="McCowan C."/>
            <person name="Murphy C."/>
            <person name="Pearson M."/>
            <person name="Poon T.W."/>
            <person name="Priest M."/>
            <person name="Roberts A."/>
            <person name="Saif S."/>
            <person name="Shea T."/>
            <person name="Sisk P."/>
            <person name="Sykes S."/>
            <person name="Wortman J."/>
            <person name="Nusbaum C."/>
            <person name="Birren B."/>
        </authorList>
    </citation>
    <scope>NUCLEOTIDE SEQUENCE [LARGE SCALE GENOMIC DNA]</scope>
    <source>
        <strain evidence="8 9">MS-1</strain>
    </source>
</reference>
<dbReference type="GO" id="GO:0000155">
    <property type="term" value="F:phosphorelay sensor kinase activity"/>
    <property type="evidence" value="ECO:0007669"/>
    <property type="project" value="InterPro"/>
</dbReference>
<dbReference type="PRINTS" id="PR00344">
    <property type="entry name" value="BCTRLSENSOR"/>
</dbReference>
<evidence type="ECO:0000313" key="9">
    <source>
        <dbReference type="Proteomes" id="UP000033035"/>
    </source>
</evidence>
<evidence type="ECO:0000256" key="2">
    <source>
        <dbReference type="ARBA" id="ARBA00012438"/>
    </source>
</evidence>
<dbReference type="PROSITE" id="PS50109">
    <property type="entry name" value="HIS_KIN"/>
    <property type="match status" value="1"/>
</dbReference>
<feature type="domain" description="Histidine kinase" evidence="7">
    <location>
        <begin position="294"/>
        <end position="517"/>
    </location>
</feature>